<feature type="transmembrane region" description="Helical" evidence="1">
    <location>
        <begin position="7"/>
        <end position="29"/>
    </location>
</feature>
<feature type="transmembrane region" description="Helical" evidence="1">
    <location>
        <begin position="81"/>
        <end position="101"/>
    </location>
</feature>
<name>A0A1I3MYS6_9FLAO</name>
<dbReference type="AlphaFoldDB" id="A0A1I3MYS6"/>
<dbReference type="Proteomes" id="UP000243887">
    <property type="component" value="Unassembled WGS sequence"/>
</dbReference>
<keyword evidence="1" id="KW-0812">Transmembrane</keyword>
<proteinExistence type="predicted"/>
<feature type="transmembrane region" description="Helical" evidence="1">
    <location>
        <begin position="113"/>
        <end position="135"/>
    </location>
</feature>
<protein>
    <submittedName>
        <fullName evidence="2">Uncharacterized protein</fullName>
    </submittedName>
</protein>
<evidence type="ECO:0000313" key="2">
    <source>
        <dbReference type="EMBL" id="SFJ01816.1"/>
    </source>
</evidence>
<keyword evidence="1" id="KW-0472">Membrane</keyword>
<keyword evidence="1" id="KW-1133">Transmembrane helix</keyword>
<feature type="transmembrane region" description="Helical" evidence="1">
    <location>
        <begin position="49"/>
        <end position="69"/>
    </location>
</feature>
<accession>A0A1I3MYS6</accession>
<sequence>MNKIVNFLTLYIVIFLIEIVFIFIELVLFDFSKIDFFNIRRAWLGSAQWNFWRVLFYGLPFLILYFLLFKYMGNVKLYKPLLFSIFNLLVYVSLSILSRVIIGKNVPLPPEGIMFWITCVAIFVSPLILGQITYFKKLMESI</sequence>
<dbReference type="OrthoDB" id="9975924at2"/>
<gene>
    <name evidence="2" type="ORF">SAMN04487893_102317</name>
</gene>
<dbReference type="EMBL" id="FORU01000002">
    <property type="protein sequence ID" value="SFJ01816.1"/>
    <property type="molecule type" value="Genomic_DNA"/>
</dbReference>
<dbReference type="RefSeq" id="WP_090678071.1">
    <property type="nucleotide sequence ID" value="NZ_FORU01000002.1"/>
</dbReference>
<evidence type="ECO:0000256" key="1">
    <source>
        <dbReference type="SAM" id="Phobius"/>
    </source>
</evidence>
<organism evidence="2 3">
    <name type="scientific">Myroides guanonis</name>
    <dbReference type="NCBI Taxonomy" id="1150112"/>
    <lineage>
        <taxon>Bacteria</taxon>
        <taxon>Pseudomonadati</taxon>
        <taxon>Bacteroidota</taxon>
        <taxon>Flavobacteriia</taxon>
        <taxon>Flavobacteriales</taxon>
        <taxon>Flavobacteriaceae</taxon>
        <taxon>Myroides</taxon>
    </lineage>
</organism>
<keyword evidence="3" id="KW-1185">Reference proteome</keyword>
<evidence type="ECO:0000313" key="3">
    <source>
        <dbReference type="Proteomes" id="UP000243887"/>
    </source>
</evidence>
<reference evidence="3" key="1">
    <citation type="submission" date="2016-10" db="EMBL/GenBank/DDBJ databases">
        <authorList>
            <person name="Varghese N."/>
            <person name="Submissions S."/>
        </authorList>
    </citation>
    <scope>NUCLEOTIDE SEQUENCE [LARGE SCALE GENOMIC DNA]</scope>
    <source>
        <strain evidence="3">DSM 26542</strain>
    </source>
</reference>